<evidence type="ECO:0000259" key="11">
    <source>
        <dbReference type="Pfam" id="PF00329"/>
    </source>
</evidence>
<dbReference type="PATRIC" id="fig|593117.10.peg.61"/>
<dbReference type="InterPro" id="IPR001268">
    <property type="entry name" value="NADH_UbQ_OxRdtase_30kDa_su"/>
</dbReference>
<dbReference type="SUPFAM" id="SSF143243">
    <property type="entry name" value="Nqo5-like"/>
    <property type="match status" value="1"/>
</dbReference>
<keyword evidence="10" id="KW-0460">Magnesium</keyword>
<keyword evidence="8" id="KW-0411">Iron-sulfur</keyword>
<dbReference type="InterPro" id="IPR001501">
    <property type="entry name" value="Ni-dep_hyd_lsu"/>
</dbReference>
<keyword evidence="10" id="KW-0533">Nickel</keyword>
<dbReference type="InterPro" id="IPR001135">
    <property type="entry name" value="NADH_Q_OxRdtase_suD"/>
</dbReference>
<dbReference type="InterPro" id="IPR029014">
    <property type="entry name" value="NiFe-Hase_large"/>
</dbReference>
<evidence type="ECO:0000256" key="4">
    <source>
        <dbReference type="ARBA" id="ARBA00022485"/>
    </source>
</evidence>
<dbReference type="GO" id="GO:0016829">
    <property type="term" value="F:lyase activity"/>
    <property type="evidence" value="ECO:0007669"/>
    <property type="project" value="UniProtKB-KW"/>
</dbReference>
<comment type="subcellular location">
    <subcellularLocation>
        <location evidence="2">Cell membrane</location>
        <topology evidence="2">Peripheral membrane protein</topology>
    </subcellularLocation>
</comment>
<evidence type="ECO:0000256" key="1">
    <source>
        <dbReference type="ARBA" id="ARBA00001966"/>
    </source>
</evidence>
<dbReference type="PANTHER" id="PTHR43485">
    <property type="entry name" value="HYDROGENASE-4 COMPONENT G"/>
    <property type="match status" value="1"/>
</dbReference>
<dbReference type="HOGENOM" id="CLU_015134_3_1_2"/>
<dbReference type="Pfam" id="PF00374">
    <property type="entry name" value="NiFeSe_Hases"/>
    <property type="match status" value="1"/>
</dbReference>
<dbReference type="PaxDb" id="593117-TGAM_0059"/>
<feature type="binding site" evidence="10">
    <location>
        <position position="509"/>
    </location>
    <ligand>
        <name>Mg(2+)</name>
        <dbReference type="ChEBI" id="CHEBI:18420"/>
    </ligand>
</feature>
<evidence type="ECO:0000256" key="9">
    <source>
        <dbReference type="ARBA" id="ARBA00023027"/>
    </source>
</evidence>
<dbReference type="eggNOG" id="arCOG01547">
    <property type="taxonomic scope" value="Archaea"/>
</dbReference>
<dbReference type="STRING" id="593117.TGAM_0059"/>
<dbReference type="InterPro" id="IPR020396">
    <property type="entry name" value="NADH_UbQ_OxRdtase_CS"/>
</dbReference>
<dbReference type="InterPro" id="IPR037232">
    <property type="entry name" value="NADH_quin_OxRdtase_su_C/D-like"/>
</dbReference>
<dbReference type="GO" id="GO:0008137">
    <property type="term" value="F:NADH dehydrogenase (ubiquinone) activity"/>
    <property type="evidence" value="ECO:0007669"/>
    <property type="project" value="InterPro"/>
</dbReference>
<evidence type="ECO:0000256" key="10">
    <source>
        <dbReference type="PIRSR" id="PIRSR601501-1"/>
    </source>
</evidence>
<feature type="binding site" evidence="10">
    <location>
        <position position="252"/>
    </location>
    <ligand>
        <name>Ni(2+)</name>
        <dbReference type="ChEBI" id="CHEBI:49786"/>
    </ligand>
</feature>
<dbReference type="InterPro" id="IPR052197">
    <property type="entry name" value="ComplexI_49kDa-like"/>
</dbReference>
<feature type="domain" description="NADH-quinone oxidoreductase subunit D" evidence="12">
    <location>
        <begin position="476"/>
        <end position="548"/>
    </location>
</feature>
<evidence type="ECO:0000313" key="13">
    <source>
        <dbReference type="EMBL" id="ACS32561.1"/>
    </source>
</evidence>
<dbReference type="FunFam" id="1.10.645.10:FF:000004">
    <property type="entry name" value="Hydrogenase 3, large subunit"/>
    <property type="match status" value="1"/>
</dbReference>
<keyword evidence="9" id="KW-0520">NAD</keyword>
<dbReference type="KEGG" id="tga:TGAM_0059"/>
<evidence type="ECO:0000259" key="12">
    <source>
        <dbReference type="Pfam" id="PF00346"/>
    </source>
</evidence>
<feature type="binding site" evidence="10">
    <location>
        <position position="545"/>
    </location>
    <ligand>
        <name>Fe cation</name>
        <dbReference type="ChEBI" id="CHEBI:24875"/>
    </ligand>
</feature>
<dbReference type="SUPFAM" id="SSF56762">
    <property type="entry name" value="HydB/Nqo4-like"/>
    <property type="match status" value="1"/>
</dbReference>
<dbReference type="GO" id="GO:0016651">
    <property type="term" value="F:oxidoreductase activity, acting on NAD(P)H"/>
    <property type="evidence" value="ECO:0007669"/>
    <property type="project" value="InterPro"/>
</dbReference>
<sequence length="578" mass="66684">MNMKEWARKITDEKVRERYVNEVIERFRDRIIRIERNADNQWIIEIRKEDLPEVIGYIINHPEWKETQLSTMVGADERPLRGKFSLIYWISINGASGDVVFGIKTYISEDDPKFPSVTPIHPGANWYEREVKDLLGLIPEGHPDPRRLVLPDDWPEGVYPLRKDFHYTDSPKREFTDETKYPYREPPKGTAVFPLGPYHVALDEPGHFRLYVKGEEIVDVDYRLFYQHRGIEKIGENRLTYDQVNFIAERICGICGTAHALAYAQAVEAAGGVEVPERAEYIRTVMAEIERLHSHLLNLGLACHDVGFDKGFMDAFRLREHVMWLAERLTGNRKTYGMVVIGGVRRDFLEYRRSMIEKVIRELREGFQKWADQTLSTKTFVKRCEGVGVLSYKDAKRWSSVGPWARGSGRDLDARRDHPFAAYKYLDFKVPVYKEGDVLARCLVRAEEILESIWIIEQALDEMPGGDILAEWKEIPPYQEAVGFTEAPRGEDVHYVMTGEGNRLYRWRIRASTYNNFPALPDAMRGNSVADAVLIIASMDPCYSCTERVQVVDARSGKVRVLTEKELTELSRKASRGV</sequence>
<dbReference type="Pfam" id="PF00346">
    <property type="entry name" value="Complex1_49kDa"/>
    <property type="match status" value="2"/>
</dbReference>
<dbReference type="GO" id="GO:0048038">
    <property type="term" value="F:quinone binding"/>
    <property type="evidence" value="ECO:0007669"/>
    <property type="project" value="InterPro"/>
</dbReference>
<feature type="binding site" evidence="10">
    <location>
        <position position="255"/>
    </location>
    <ligand>
        <name>Ni(2+)</name>
        <dbReference type="ChEBI" id="CHEBI:49786"/>
    </ligand>
</feature>
<evidence type="ECO:0000256" key="3">
    <source>
        <dbReference type="ARBA" id="ARBA00022448"/>
    </source>
</evidence>
<feature type="domain" description="NADH:ubiquinone oxidoreductase 30kDa subunit" evidence="11">
    <location>
        <begin position="44"/>
        <end position="169"/>
    </location>
</feature>
<comment type="cofactor">
    <cofactor evidence="10">
        <name>Ni(2+)</name>
        <dbReference type="ChEBI" id="CHEBI:49786"/>
    </cofactor>
</comment>
<keyword evidence="14" id="KW-1185">Reference proteome</keyword>
<reference evidence="13 14" key="1">
    <citation type="journal article" date="2007" name="Genome Biol.">
        <title>Genome analysis and genome-wide proteomics of Thermococcus gammatolerans, the most radioresistant organism known amongst the Archaea.</title>
        <authorList>
            <person name="Zivanovic Y."/>
            <person name="Armengaud J."/>
            <person name="Lagorce A."/>
            <person name="Leplat C."/>
            <person name="Guerin P."/>
            <person name="Dutertre M."/>
            <person name="Anthouard V."/>
            <person name="Forterre P."/>
            <person name="Wincker P."/>
            <person name="Confalonieri F."/>
        </authorList>
    </citation>
    <scope>NUCLEOTIDE SEQUENCE [LARGE SCALE GENOMIC DNA]</scope>
    <source>
        <strain evidence="14">DSM 15229 / JCM 11827 / EJ3</strain>
    </source>
</reference>
<comment type="cofactor">
    <cofactor evidence="1">
        <name>[4Fe-4S] cluster</name>
        <dbReference type="ChEBI" id="CHEBI:49883"/>
    </cofactor>
</comment>
<evidence type="ECO:0000256" key="5">
    <source>
        <dbReference type="ARBA" id="ARBA00022723"/>
    </source>
</evidence>
<keyword evidence="4" id="KW-0004">4Fe-4S</keyword>
<dbReference type="EMBL" id="CP001398">
    <property type="protein sequence ID" value="ACS32561.1"/>
    <property type="molecule type" value="Genomic_DNA"/>
</dbReference>
<keyword evidence="5 10" id="KW-0479">Metal-binding</keyword>
<accession>C5A2Q9</accession>
<dbReference type="PROSITE" id="PS00542">
    <property type="entry name" value="COMPLEX1_30K"/>
    <property type="match status" value="1"/>
</dbReference>
<dbReference type="GO" id="GO:0005886">
    <property type="term" value="C:plasma membrane"/>
    <property type="evidence" value="ECO:0007669"/>
    <property type="project" value="UniProtKB-SubCell"/>
</dbReference>
<proteinExistence type="predicted"/>
<organism evidence="13 14">
    <name type="scientific">Thermococcus gammatolerans (strain DSM 15229 / JCM 11827 / EJ3)</name>
    <dbReference type="NCBI Taxonomy" id="593117"/>
    <lineage>
        <taxon>Archaea</taxon>
        <taxon>Methanobacteriati</taxon>
        <taxon>Methanobacteriota</taxon>
        <taxon>Thermococci</taxon>
        <taxon>Thermococcales</taxon>
        <taxon>Thermococcaceae</taxon>
        <taxon>Thermococcus</taxon>
    </lineage>
</organism>
<evidence type="ECO:0000256" key="8">
    <source>
        <dbReference type="ARBA" id="ARBA00023014"/>
    </source>
</evidence>
<dbReference type="Pfam" id="PF00329">
    <property type="entry name" value="Complex1_30kDa"/>
    <property type="match status" value="1"/>
</dbReference>
<dbReference type="Gene3D" id="3.30.460.80">
    <property type="entry name" value="NADH:ubiquinone oxidoreductase, 30kDa subunit"/>
    <property type="match status" value="1"/>
</dbReference>
<evidence type="ECO:0000313" key="14">
    <source>
        <dbReference type="Proteomes" id="UP000001488"/>
    </source>
</evidence>
<keyword evidence="13" id="KW-0456">Lyase</keyword>
<dbReference type="eggNOG" id="arCOG01551">
    <property type="taxonomic scope" value="Archaea"/>
</dbReference>
<feature type="domain" description="NADH-quinone oxidoreductase subunit D" evidence="12">
    <location>
        <begin position="305"/>
        <end position="475"/>
    </location>
</feature>
<evidence type="ECO:0000256" key="6">
    <source>
        <dbReference type="ARBA" id="ARBA00023002"/>
    </source>
</evidence>
<dbReference type="GO" id="GO:0016151">
    <property type="term" value="F:nickel cation binding"/>
    <property type="evidence" value="ECO:0007669"/>
    <property type="project" value="InterPro"/>
</dbReference>
<protein>
    <submittedName>
        <fullName evidence="13">Formate hydrogenlyase II subunit F (Mhy2F)</fullName>
        <ecNumber evidence="13">1.6.5.3</ecNumber>
    </submittedName>
</protein>
<evidence type="ECO:0000256" key="7">
    <source>
        <dbReference type="ARBA" id="ARBA00023004"/>
    </source>
</evidence>
<keyword evidence="3" id="KW-0813">Transport</keyword>
<dbReference type="PANTHER" id="PTHR43485:SF1">
    <property type="entry name" value="FORMATE HYDROGENLYASE SUBUNIT 5-RELATED"/>
    <property type="match status" value="1"/>
</dbReference>
<comment type="cofactor">
    <cofactor evidence="10">
        <name>Fe cation</name>
        <dbReference type="ChEBI" id="CHEBI:24875"/>
    </cofactor>
</comment>
<feature type="binding site" evidence="10">
    <location>
        <position position="542"/>
    </location>
    <ligand>
        <name>Ni(2+)</name>
        <dbReference type="ChEBI" id="CHEBI:49786"/>
    </ligand>
</feature>
<dbReference type="AlphaFoldDB" id="C5A2Q9"/>
<dbReference type="Gene3D" id="1.10.645.10">
    <property type="entry name" value="Cytochrome-c3 Hydrogenase, chain B"/>
    <property type="match status" value="1"/>
</dbReference>
<gene>
    <name evidence="13" type="primary">mhy2F</name>
    <name evidence="13" type="ordered locus">TGAM_0059</name>
</gene>
<evidence type="ECO:0000256" key="2">
    <source>
        <dbReference type="ARBA" id="ARBA00004202"/>
    </source>
</evidence>
<dbReference type="GO" id="GO:0051539">
    <property type="term" value="F:4 iron, 4 sulfur cluster binding"/>
    <property type="evidence" value="ECO:0007669"/>
    <property type="project" value="UniProtKB-KW"/>
</dbReference>
<keyword evidence="7 10" id="KW-0408">Iron</keyword>
<feature type="binding site" evidence="10">
    <location>
        <position position="232"/>
    </location>
    <ligand>
        <name>Mg(2+)</name>
        <dbReference type="ChEBI" id="CHEBI:18420"/>
    </ligand>
</feature>
<name>C5A2Q9_THEGJ</name>
<keyword evidence="6 13" id="KW-0560">Oxidoreductase</keyword>
<dbReference type="Proteomes" id="UP000001488">
    <property type="component" value="Chromosome"/>
</dbReference>
<dbReference type="GO" id="GO:0051287">
    <property type="term" value="F:NAD binding"/>
    <property type="evidence" value="ECO:0007669"/>
    <property type="project" value="InterPro"/>
</dbReference>
<dbReference type="EC" id="1.6.5.3" evidence="13"/>
<feature type="binding site" evidence="10">
    <location>
        <position position="255"/>
    </location>
    <ligand>
        <name>Fe cation</name>
        <dbReference type="ChEBI" id="CHEBI:24875"/>
    </ligand>
</feature>